<proteinExistence type="predicted"/>
<comment type="caution">
    <text evidence="3">The sequence shown here is derived from an EMBL/GenBank/DDBJ whole genome shotgun (WGS) entry which is preliminary data.</text>
</comment>
<keyword evidence="4" id="KW-1185">Reference proteome</keyword>
<dbReference type="Pfam" id="PF17789">
    <property type="entry name" value="MG4"/>
    <property type="match status" value="1"/>
</dbReference>
<dbReference type="PANTHER" id="PTHR11412">
    <property type="entry name" value="MACROGLOBULIN / COMPLEMENT"/>
    <property type="match status" value="1"/>
</dbReference>
<feature type="domain" description="Alpha-2-macroglobulin" evidence="2">
    <location>
        <begin position="496"/>
        <end position="586"/>
    </location>
</feature>
<evidence type="ECO:0000259" key="1">
    <source>
        <dbReference type="SMART" id="SM01359"/>
    </source>
</evidence>
<name>A0AAV3ZFA8_9GAST</name>
<dbReference type="InterPro" id="IPR050473">
    <property type="entry name" value="A2M/Complement_sys"/>
</dbReference>
<dbReference type="Gene3D" id="2.60.40.10">
    <property type="entry name" value="Immunoglobulins"/>
    <property type="match status" value="1"/>
</dbReference>
<dbReference type="InterPro" id="IPR013783">
    <property type="entry name" value="Ig-like_fold"/>
</dbReference>
<dbReference type="SMART" id="SM01360">
    <property type="entry name" value="A2M"/>
    <property type="match status" value="1"/>
</dbReference>
<gene>
    <name evidence="3" type="ORF">PoB_002440100</name>
</gene>
<dbReference type="InterPro" id="IPR040839">
    <property type="entry name" value="MG4"/>
</dbReference>
<dbReference type="InterPro" id="IPR001599">
    <property type="entry name" value="Macroglobln_a2"/>
</dbReference>
<dbReference type="Pfam" id="PF00207">
    <property type="entry name" value="A2M"/>
    <property type="match status" value="1"/>
</dbReference>
<sequence length="690" mass="79260">FDGCYEFSVNTSSLRKNQTSFNVLHIAANVTDSKYGITLNQSHIGPEESQWPLKIMFDDNIGFIKPKWPYFGKVIVKKLDGKPAQGEIINVTAYSRDRHYWVTKNLMADKSGEVLFGLCSVYNLNNVSSVKIIAQSPRFEIPDSSKDDWLWKHMSIHTSSRSNVRYVRHWFSPTYSYIEVPKIDSPLTCGQRALLRVDYSRRMHPNLMFHYLVMARGQIVKTGQQDWEHALRTADGVKEPPQPDFDEVCLRPVQQYFGRKRRDDGMTGPVQKCDKNELAERISWTWNIADMTDKFLFYLDIEPIMSPKFTLLVYHVLASGEVVAGSRQYDVKPCFENKVKISFKEGRKGYVKQALHLKLEAAPGSECAVGIVPKSVPQISPAKMLDKIGEFKNYEDRPNTDLYEIENENKYCMNRLKNIYGLSAADDDSWKFKSLYVDSVEAFKRSNSLILTDLDLQIRPCRRLQPDLSKTTKETPIPVHIQGNKRETFTPNYPETWLWTLVRIGTEGKIELPETAPNKSLTWTASAVCLSEEKGLGMSSTSLTVILHPITLVFYQSFLVDDEDEVTFRAKVYTNLEGCLRFRLSIMGIGENNERRGYQTFVGCTCKWKQFESWFSYYHKLWFKNAVNYTAKAQVLSGSCHVKRGRRDIENNSYVGMFQEVTGSIIIKYRGVETSYTYATYLCPGGKIID</sequence>
<dbReference type="Gene3D" id="2.20.130.20">
    <property type="match status" value="1"/>
</dbReference>
<dbReference type="GO" id="GO:0004866">
    <property type="term" value="F:endopeptidase inhibitor activity"/>
    <property type="evidence" value="ECO:0007669"/>
    <property type="project" value="InterPro"/>
</dbReference>
<dbReference type="PANTHER" id="PTHR11412:SF171">
    <property type="entry name" value="PREGNANCY ZONE PROTEIN-LIKE PROTEIN"/>
    <property type="match status" value="1"/>
</dbReference>
<reference evidence="3 4" key="1">
    <citation type="journal article" date="2021" name="Elife">
        <title>Chloroplast acquisition without the gene transfer in kleptoplastic sea slugs, Plakobranchus ocellatus.</title>
        <authorList>
            <person name="Maeda T."/>
            <person name="Takahashi S."/>
            <person name="Yoshida T."/>
            <person name="Shimamura S."/>
            <person name="Takaki Y."/>
            <person name="Nagai Y."/>
            <person name="Toyoda A."/>
            <person name="Suzuki Y."/>
            <person name="Arimoto A."/>
            <person name="Ishii H."/>
            <person name="Satoh N."/>
            <person name="Nishiyama T."/>
            <person name="Hasebe M."/>
            <person name="Maruyama T."/>
            <person name="Minagawa J."/>
            <person name="Obokata J."/>
            <person name="Shigenobu S."/>
        </authorList>
    </citation>
    <scope>NUCLEOTIDE SEQUENCE [LARGE SCALE GENOMIC DNA]</scope>
</reference>
<evidence type="ECO:0000313" key="4">
    <source>
        <dbReference type="Proteomes" id="UP000735302"/>
    </source>
</evidence>
<feature type="non-terminal residue" evidence="3">
    <location>
        <position position="1"/>
    </location>
</feature>
<dbReference type="SMART" id="SM01359">
    <property type="entry name" value="A2M_N_2"/>
    <property type="match status" value="1"/>
</dbReference>
<dbReference type="InterPro" id="IPR011625">
    <property type="entry name" value="A2M_N_BRD"/>
</dbReference>
<dbReference type="Gene3D" id="2.60.40.1930">
    <property type="match status" value="2"/>
</dbReference>
<organism evidence="3 4">
    <name type="scientific">Plakobranchus ocellatus</name>
    <dbReference type="NCBI Taxonomy" id="259542"/>
    <lineage>
        <taxon>Eukaryota</taxon>
        <taxon>Metazoa</taxon>
        <taxon>Spiralia</taxon>
        <taxon>Lophotrochozoa</taxon>
        <taxon>Mollusca</taxon>
        <taxon>Gastropoda</taxon>
        <taxon>Heterobranchia</taxon>
        <taxon>Euthyneura</taxon>
        <taxon>Panpulmonata</taxon>
        <taxon>Sacoglossa</taxon>
        <taxon>Placobranchoidea</taxon>
        <taxon>Plakobranchidae</taxon>
        <taxon>Plakobranchus</taxon>
    </lineage>
</organism>
<dbReference type="Proteomes" id="UP000735302">
    <property type="component" value="Unassembled WGS sequence"/>
</dbReference>
<dbReference type="AlphaFoldDB" id="A0AAV3ZFA8"/>
<dbReference type="Pfam" id="PF07703">
    <property type="entry name" value="A2M_BRD"/>
    <property type="match status" value="1"/>
</dbReference>
<feature type="domain" description="Alpha-2-macroglobulin bait region" evidence="1">
    <location>
        <begin position="178"/>
        <end position="379"/>
    </location>
</feature>
<evidence type="ECO:0000313" key="3">
    <source>
        <dbReference type="EMBL" id="GFN97895.1"/>
    </source>
</evidence>
<accession>A0AAV3ZFA8</accession>
<evidence type="ECO:0000259" key="2">
    <source>
        <dbReference type="SMART" id="SM01360"/>
    </source>
</evidence>
<dbReference type="EMBL" id="BLXT01002816">
    <property type="protein sequence ID" value="GFN97895.1"/>
    <property type="molecule type" value="Genomic_DNA"/>
</dbReference>
<protein>
    <submittedName>
        <fullName evidence="3">Uncharacterized protein</fullName>
    </submittedName>
</protein>